<evidence type="ECO:0000313" key="4">
    <source>
        <dbReference type="Proteomes" id="UP001141327"/>
    </source>
</evidence>
<dbReference type="Proteomes" id="UP001141327">
    <property type="component" value="Unassembled WGS sequence"/>
</dbReference>
<accession>A0ABQ8UQK6</accession>
<name>A0ABQ8UQK6_9EUKA</name>
<gene>
    <name evidence="3" type="ORF">PAPYR_4072</name>
</gene>
<dbReference type="PANTHER" id="PTHR28535:SF1">
    <property type="entry name" value="PROTEIN ZGRF1"/>
    <property type="match status" value="1"/>
</dbReference>
<sequence length="218" mass="23585">MESQRWECQYTKQKTKKVKTWQDGFLELFPNRKCTVRDRATGGLVDSMYLPPSITINSGEEVDFETCLARVDDTSVSTTPLAPAADSSTAPPQQPPVAAHAANHAYPQSRMPESRFSVSPSAGLSHRSPSFENNPPPTPPQLPRDPYVQPLAPAYNVQSVGITSTRAFQPTSPLADGRDAALLTSLPPLPSSIPMIPADHVRTDAEVLAILRAHFGAA</sequence>
<dbReference type="PANTHER" id="PTHR28535">
    <property type="entry name" value="ZINC FINGER GRF-TYPE CONTAINING 1"/>
    <property type="match status" value="1"/>
</dbReference>
<dbReference type="InterPro" id="IPR018838">
    <property type="entry name" value="ZGRF1-like_N"/>
</dbReference>
<evidence type="ECO:0000256" key="1">
    <source>
        <dbReference type="SAM" id="MobiDB-lite"/>
    </source>
</evidence>
<dbReference type="InterPro" id="IPR052800">
    <property type="entry name" value="DNA_Repair_Helicase_ZGRF1"/>
</dbReference>
<evidence type="ECO:0000259" key="2">
    <source>
        <dbReference type="Pfam" id="PF10382"/>
    </source>
</evidence>
<organism evidence="3 4">
    <name type="scientific">Paratrimastix pyriformis</name>
    <dbReference type="NCBI Taxonomy" id="342808"/>
    <lineage>
        <taxon>Eukaryota</taxon>
        <taxon>Metamonada</taxon>
        <taxon>Preaxostyla</taxon>
        <taxon>Paratrimastigidae</taxon>
        <taxon>Paratrimastix</taxon>
    </lineage>
</organism>
<dbReference type="EMBL" id="JAPMOS010000016">
    <property type="protein sequence ID" value="KAJ4459992.1"/>
    <property type="molecule type" value="Genomic_DNA"/>
</dbReference>
<keyword evidence="4" id="KW-1185">Reference proteome</keyword>
<dbReference type="Pfam" id="PF10382">
    <property type="entry name" value="ZGRF1-like_N"/>
    <property type="match status" value="1"/>
</dbReference>
<feature type="domain" description="5'-3' DNA helicase ZGRF1-like N-terminal" evidence="2">
    <location>
        <begin position="5"/>
        <end position="75"/>
    </location>
</feature>
<proteinExistence type="predicted"/>
<feature type="region of interest" description="Disordered" evidence="1">
    <location>
        <begin position="78"/>
        <end position="143"/>
    </location>
</feature>
<protein>
    <recommendedName>
        <fullName evidence="2">5'-3' DNA helicase ZGRF1-like N-terminal domain-containing protein</fullName>
    </recommendedName>
</protein>
<feature type="compositionally biased region" description="Low complexity" evidence="1">
    <location>
        <begin position="96"/>
        <end position="108"/>
    </location>
</feature>
<evidence type="ECO:0000313" key="3">
    <source>
        <dbReference type="EMBL" id="KAJ4459992.1"/>
    </source>
</evidence>
<feature type="compositionally biased region" description="Pro residues" evidence="1">
    <location>
        <begin position="134"/>
        <end position="143"/>
    </location>
</feature>
<reference evidence="3" key="1">
    <citation type="journal article" date="2022" name="bioRxiv">
        <title>Genomics of Preaxostyla Flagellates Illuminates Evolutionary Transitions and the Path Towards Mitochondrial Loss.</title>
        <authorList>
            <person name="Novak L.V.F."/>
            <person name="Treitli S.C."/>
            <person name="Pyrih J."/>
            <person name="Halakuc P."/>
            <person name="Pipaliya S.V."/>
            <person name="Vacek V."/>
            <person name="Brzon O."/>
            <person name="Soukal P."/>
            <person name="Eme L."/>
            <person name="Dacks J.B."/>
            <person name="Karnkowska A."/>
            <person name="Elias M."/>
            <person name="Hampl V."/>
        </authorList>
    </citation>
    <scope>NUCLEOTIDE SEQUENCE</scope>
    <source>
        <strain evidence="3">RCP-MX</strain>
    </source>
</reference>
<comment type="caution">
    <text evidence="3">The sequence shown here is derived from an EMBL/GenBank/DDBJ whole genome shotgun (WGS) entry which is preliminary data.</text>
</comment>